<dbReference type="Gene3D" id="2.60.40.10">
    <property type="entry name" value="Immunoglobulins"/>
    <property type="match status" value="2"/>
</dbReference>
<dbReference type="InterPro" id="IPR003961">
    <property type="entry name" value="FN3_dom"/>
</dbReference>
<feature type="compositionally biased region" description="Polar residues" evidence="6">
    <location>
        <begin position="398"/>
        <end position="411"/>
    </location>
</feature>
<dbReference type="Pfam" id="PF17863">
    <property type="entry name" value="AAA_lid_2"/>
    <property type="match status" value="1"/>
</dbReference>
<feature type="transmembrane region" description="Helical" evidence="7">
    <location>
        <begin position="27"/>
        <end position="52"/>
    </location>
</feature>
<organism evidence="9 10">
    <name type="scientific">Bifidobacterium breve MCC 1128</name>
    <dbReference type="NCBI Taxonomy" id="1365965"/>
    <lineage>
        <taxon>Bacteria</taxon>
        <taxon>Bacillati</taxon>
        <taxon>Actinomycetota</taxon>
        <taxon>Actinomycetes</taxon>
        <taxon>Bifidobacteriales</taxon>
        <taxon>Bifidobacteriaceae</taxon>
        <taxon>Bifidobacterium</taxon>
    </lineage>
</organism>
<dbReference type="SMART" id="SM00060">
    <property type="entry name" value="FN3"/>
    <property type="match status" value="2"/>
</dbReference>
<keyword evidence="7" id="KW-0472">Membrane</keyword>
<keyword evidence="4" id="KW-0119">Carbohydrate metabolism</keyword>
<dbReference type="SUPFAM" id="SSF52540">
    <property type="entry name" value="P-loop containing nucleoside triphosphate hydrolases"/>
    <property type="match status" value="1"/>
</dbReference>
<dbReference type="GO" id="GO:0005524">
    <property type="term" value="F:ATP binding"/>
    <property type="evidence" value="ECO:0007669"/>
    <property type="project" value="UniProtKB-KW"/>
</dbReference>
<dbReference type="Pfam" id="PF00041">
    <property type="entry name" value="fn3"/>
    <property type="match status" value="1"/>
</dbReference>
<dbReference type="InterPro" id="IPR027417">
    <property type="entry name" value="P-loop_NTPase"/>
</dbReference>
<dbReference type="InterPro" id="IPR041628">
    <property type="entry name" value="ChlI/MoxR_AAA_lid"/>
</dbReference>
<feature type="region of interest" description="Disordered" evidence="6">
    <location>
        <begin position="384"/>
        <end position="414"/>
    </location>
</feature>
<dbReference type="Gene3D" id="3.40.50.300">
    <property type="entry name" value="P-loop containing nucleotide triphosphate hydrolases"/>
    <property type="match status" value="1"/>
</dbReference>
<reference evidence="9 10" key="1">
    <citation type="journal article" date="2015" name="Int J Genomics">
        <title>Comparative Genomics Revealed Genetic Diversity and Species/Strain-Level Differences in Carbohydrate Metabolism of Three Probiotic Bifidobacterial Species.</title>
        <authorList>
            <person name="Odamaki T."/>
            <person name="Horigome A."/>
            <person name="Sugahara H."/>
            <person name="Hashikura N."/>
            <person name="Minami J."/>
            <person name="Xiao J.Z."/>
            <person name="Abe F."/>
        </authorList>
    </citation>
    <scope>NUCLEOTIDE SEQUENCE [LARGE SCALE GENOMIC DNA]</scope>
    <source>
        <strain evidence="9 10">MCC 1128</strain>
    </source>
</reference>
<evidence type="ECO:0000256" key="1">
    <source>
        <dbReference type="ARBA" id="ARBA00022741"/>
    </source>
</evidence>
<keyword evidence="2" id="KW-0067">ATP-binding</keyword>
<dbReference type="InterPro" id="IPR013783">
    <property type="entry name" value="Ig-like_fold"/>
</dbReference>
<evidence type="ECO:0000259" key="8">
    <source>
        <dbReference type="PROSITE" id="PS50853"/>
    </source>
</evidence>
<feature type="compositionally biased region" description="Basic and acidic residues" evidence="6">
    <location>
        <begin position="9"/>
        <end position="22"/>
    </location>
</feature>
<evidence type="ECO:0000256" key="5">
    <source>
        <dbReference type="ARBA" id="ARBA00061607"/>
    </source>
</evidence>
<dbReference type="InterPro" id="IPR011703">
    <property type="entry name" value="ATPase_AAA-3"/>
</dbReference>
<dbReference type="GO" id="GO:0000272">
    <property type="term" value="P:polysaccharide catabolic process"/>
    <property type="evidence" value="ECO:0007669"/>
    <property type="project" value="UniProtKB-KW"/>
</dbReference>
<feature type="domain" description="Fibronectin type-III" evidence="8">
    <location>
        <begin position="1495"/>
        <end position="1586"/>
    </location>
</feature>
<name>A0A0L7AYN2_BIFBR</name>
<protein>
    <submittedName>
        <fullName evidence="9">ATPase AAA</fullName>
    </submittedName>
</protein>
<evidence type="ECO:0000313" key="9">
    <source>
        <dbReference type="EMBL" id="KOA40324.1"/>
    </source>
</evidence>
<keyword evidence="1" id="KW-0547">Nucleotide-binding</keyword>
<dbReference type="PANTHER" id="PTHR42759:SF5">
    <property type="entry name" value="METHANOL DEHYDROGENASE REGULATOR"/>
    <property type="match status" value="1"/>
</dbReference>
<keyword evidence="3" id="KW-0326">Glycosidase</keyword>
<dbReference type="CDD" id="cd00063">
    <property type="entry name" value="FN3"/>
    <property type="match status" value="2"/>
</dbReference>
<evidence type="ECO:0000256" key="7">
    <source>
        <dbReference type="SAM" id="Phobius"/>
    </source>
</evidence>
<dbReference type="Pfam" id="PF17963">
    <property type="entry name" value="Big_9"/>
    <property type="match status" value="3"/>
</dbReference>
<dbReference type="InterPro" id="IPR050764">
    <property type="entry name" value="CbbQ/NirQ/NorQ/GpvN"/>
</dbReference>
<proteinExistence type="inferred from homology"/>
<keyword evidence="4" id="KW-0624">Polysaccharide degradation</keyword>
<evidence type="ECO:0000313" key="10">
    <source>
        <dbReference type="Proteomes" id="UP000037193"/>
    </source>
</evidence>
<dbReference type="GO" id="GO:0016798">
    <property type="term" value="F:hydrolase activity, acting on glycosyl bonds"/>
    <property type="evidence" value="ECO:0007669"/>
    <property type="project" value="UniProtKB-KW"/>
</dbReference>
<dbReference type="GO" id="GO:0016887">
    <property type="term" value="F:ATP hydrolysis activity"/>
    <property type="evidence" value="ECO:0007669"/>
    <property type="project" value="InterPro"/>
</dbReference>
<comment type="caution">
    <text evidence="9">The sequence shown here is derived from an EMBL/GenBank/DDBJ whole genome shotgun (WGS) entry which is preliminary data.</text>
</comment>
<comment type="similarity">
    <text evidence="5">Belongs to the MoxR family.</text>
</comment>
<evidence type="ECO:0000256" key="6">
    <source>
        <dbReference type="SAM" id="MobiDB-lite"/>
    </source>
</evidence>
<keyword evidence="3" id="KW-0378">Hydrolase</keyword>
<evidence type="ECO:0000256" key="2">
    <source>
        <dbReference type="ARBA" id="ARBA00022840"/>
    </source>
</evidence>
<dbReference type="CDD" id="cd00009">
    <property type="entry name" value="AAA"/>
    <property type="match status" value="1"/>
</dbReference>
<dbReference type="SUPFAM" id="SSF49265">
    <property type="entry name" value="Fibronectin type III"/>
    <property type="match status" value="1"/>
</dbReference>
<dbReference type="PANTHER" id="PTHR42759">
    <property type="entry name" value="MOXR FAMILY PROTEIN"/>
    <property type="match status" value="1"/>
</dbReference>
<feature type="compositionally biased region" description="Basic and acidic residues" evidence="6">
    <location>
        <begin position="385"/>
        <end position="397"/>
    </location>
</feature>
<evidence type="ECO:0000256" key="4">
    <source>
        <dbReference type="ARBA" id="ARBA00023326"/>
    </source>
</evidence>
<dbReference type="EMBL" id="AVQD01000010">
    <property type="protein sequence ID" value="KOA40324.1"/>
    <property type="molecule type" value="Genomic_DNA"/>
</dbReference>
<keyword evidence="7" id="KW-0812">Transmembrane</keyword>
<dbReference type="Pfam" id="PF07726">
    <property type="entry name" value="AAA_3"/>
    <property type="match status" value="1"/>
</dbReference>
<dbReference type="Proteomes" id="UP000037193">
    <property type="component" value="Unassembled WGS sequence"/>
</dbReference>
<dbReference type="PATRIC" id="fig|1365965.3.peg.1274"/>
<dbReference type="RefSeq" id="WP_052789413.1">
    <property type="nucleotide sequence ID" value="NZ_AVQD01000010.1"/>
</dbReference>
<dbReference type="FunFam" id="3.40.50.300:FF:000640">
    <property type="entry name" value="MoxR family ATPase"/>
    <property type="match status" value="1"/>
</dbReference>
<feature type="region of interest" description="Disordered" evidence="6">
    <location>
        <begin position="1"/>
        <end position="22"/>
    </location>
</feature>
<sequence length="2174" mass="229599">MGTSSQSHTDFHRIRNDRHGHPPSDNYTWAVPAFTLLILTVLIAGAVMISIVTRHHVQLDDGTVWVTSLANQKAARFNVKNREADASVVSPSPRFDIAQHNGTTILAEPTKASAIASSTLSTSMQTSLKAHTTASVGGSTVAFINENTGNVWVGSSDELDAVSPSVDSPRMRLGTGGRIVVTHDGAVYGYRPRDGVVFRLDSPNSSQIKQLESLTDGQPRTADSFTVIGGVPVISSGNTIIHASGQTTIEASDTLTLQSPPVDGNQNDWVAASSPHGLAIVRLSSTAKPIFHLTGGTSQAARPVSVNGCIYAAWSQQARNYIRTCTPDSAHIAFQTLESIHATSELVFRTNHRVAVLNDVIEGNVWNPDDSTAVIAMQWNQIQTQHHDSTQRNEDSATNHQDFSETCSEQSGDIKAEDDAFGARAGSEQILDVLRNDEQTDCSVLNIIRVGAPQGGDVTVSPIYAGRYLQLDASAASAGTVTFAYDISDGRGQTSTANVTVTLHDGDNHTPLQSDTPSEINVEQGASYVANALGSFVDPDGDPLTLVSAVVQYTDKAQVFTRPDGKITFNAGDMTSGRVGVEITVSDGMATGTGFMYFSVKPANTLPAVIDPIAVATTPDTDTVIELKPYVHGTSTQPMQLSHVNTLPGASTIAHPSDLSIAFTASKPGTYYVPYTILQGSIPATGLARVDVHPVTKATAKPVAANDVALLGTDNTAIVEPLSNDIDPMGGVLSVTSVDVPSDSGIKAGLVDHKRVYVTAHQVPSKPIPIRYNVANAAGTATGTIVLHPPALAAESSTPTAGDINIQVRTGGIVSVDVLNHVTYSDSTTITLKDNLQYDESTFAGLVFTSGSIVRYQASSQAGVFPVTYTVEDHTGNAASGIVIITVHESQAGNKAAPTPHNTEAQVAAGQTVRIPITLTGIDVDGDDDQLLGLGNTAPELGRIAEVGSDYLVYEAYPDSCGTDIFSYAVEDWTGQRAQAQIRVGVFQGASESSVHARDDDITLRPNTSASVPVTLNDISADNTDLTIGTTVEAQGIDDVMVENNMLLFTTPEHATTAHIAYTAYNTAGLADTATLTVNVDPSAPIEPPAAYDCRVPASDTIDKQSVDVDVSPWIANPSGTASELEVAIHSSATDHARVGEGSASTIVTVDLTSQARAVPYTVTNTTHHVTSTAFIHVPAYGVFPPMLRPKAPEIIVNARQTVHININNYVRVGAGKEPYLESADSITATKASNTDFRVDGKTLKFTAIKDYAGPASITFTVTDGNRPDASAIINTAVVTLPITVLGRTTPPPTFSSPTIDIEAGAEPKTIDLTALTHMPPGLHDDEKRCVYSSGGTSSEHILSSLSSSGKLHISASKNAPAGVTASIPVHITYGKGTVHAGVMVRVVESTRPLARLAAATLQLKAGSSGSVNPLENAYNPFPDSPLTVTACQADDTAKITITSCSSTAITISASPNIGASSNMVLVTVRDGTTATAREVTGTITLSIVDKPDAPLLFPIAGDPQDGVVTLNWSAGAANGSPITDYRVRWSGASNGEQSCGTSTRCRITGLKNGRIYSFTLSARNDVGWSAASAAVTAIPDKTPTAPVNVTVEGGNARAAITWSPIDGDFSEVDNYMVTVSGVGVLQTKETGNTTTKLSFIFNNDSISDGTLVTATVKAHNRAGWSPESGTSEPKAIWGDPDAPSIELADDDIPAVTITPGNNRNAGCERIELSGAAADTIGCSGGTVGFDISNQKDSADEITVTATLIPSRDAKPATATATFTSTDFTQSTTPQENTMNPTIDDATYLSDATRISHAVYLPDDTQLAQTLYPPELEHQAPCDDTNISLQQFKPISHATQRPKTSHAGTFAQTAAQATPDIHYFQQSFNALVENIAIAVAGKTTPIKQCVTALLAGGHVLLEDNPGTGKTQLARALANSIDASFKRIQFTPDMLPSDVVGVTFYDQEHHEFEFRKGPIFASLVLADEINRASPKTQSALLEVMEEQQVTVDGTTYNVPQPFIVIATQNPVDQLGTYKLPEAQMDRFLIRTSIGYPSQQVSIDILKQIDIPDRAQTVSPVLTSHDVLQLRLMTAGIYIDDAIHEYIVRLVEATRHHESISIGSSMRGALALARCARIWAAADGRDYVVPDDVNDLATPILAHRIMLVPEAIFDGITQESLIEEILEEVPAPTVST</sequence>
<dbReference type="PROSITE" id="PS50853">
    <property type="entry name" value="FN3"/>
    <property type="match status" value="1"/>
</dbReference>
<accession>A0A0L7AYN2</accession>
<gene>
    <name evidence="9" type="ORF">BBM1128_06330</name>
</gene>
<dbReference type="InterPro" id="IPR036116">
    <property type="entry name" value="FN3_sf"/>
</dbReference>
<keyword evidence="7" id="KW-1133">Transmembrane helix</keyword>
<dbReference type="Gene3D" id="1.10.8.80">
    <property type="entry name" value="Magnesium chelatase subunit I, C-Terminal domain"/>
    <property type="match status" value="1"/>
</dbReference>
<evidence type="ECO:0000256" key="3">
    <source>
        <dbReference type="ARBA" id="ARBA00023295"/>
    </source>
</evidence>